<accession>A0A5M9MEN0</accession>
<dbReference type="SUPFAM" id="SSF57701">
    <property type="entry name" value="Zn2/Cys6 DNA-binding domain"/>
    <property type="match status" value="1"/>
</dbReference>
<feature type="domain" description="Zn(2)-C6 fungal-type" evidence="5">
    <location>
        <begin position="14"/>
        <end position="41"/>
    </location>
</feature>
<comment type="caution">
    <text evidence="6">The sequence shown here is derived from an EMBL/GenBank/DDBJ whole genome shotgun (WGS) entry which is preliminary data.</text>
</comment>
<organism evidence="6 7">
    <name type="scientific">Aspergillus tanneri</name>
    <dbReference type="NCBI Taxonomy" id="1220188"/>
    <lineage>
        <taxon>Eukaryota</taxon>
        <taxon>Fungi</taxon>
        <taxon>Dikarya</taxon>
        <taxon>Ascomycota</taxon>
        <taxon>Pezizomycotina</taxon>
        <taxon>Eurotiomycetes</taxon>
        <taxon>Eurotiomycetidae</taxon>
        <taxon>Eurotiales</taxon>
        <taxon>Aspergillaceae</taxon>
        <taxon>Aspergillus</taxon>
        <taxon>Aspergillus subgen. Circumdati</taxon>
    </lineage>
</organism>
<protein>
    <recommendedName>
        <fullName evidence="5">Zn(2)-C6 fungal-type domain-containing protein</fullName>
    </recommendedName>
</protein>
<dbReference type="PROSITE" id="PS50048">
    <property type="entry name" value="ZN2_CY6_FUNGAL_2"/>
    <property type="match status" value="1"/>
</dbReference>
<dbReference type="GeneID" id="54331107"/>
<proteinExistence type="predicted"/>
<evidence type="ECO:0000256" key="2">
    <source>
        <dbReference type="ARBA" id="ARBA00023125"/>
    </source>
</evidence>
<keyword evidence="4" id="KW-0539">Nucleus</keyword>
<dbReference type="InterPro" id="IPR036864">
    <property type="entry name" value="Zn2-C6_fun-type_DNA-bd_sf"/>
</dbReference>
<evidence type="ECO:0000256" key="1">
    <source>
        <dbReference type="ARBA" id="ARBA00023015"/>
    </source>
</evidence>
<evidence type="ECO:0000256" key="4">
    <source>
        <dbReference type="ARBA" id="ARBA00023242"/>
    </source>
</evidence>
<dbReference type="Proteomes" id="UP000324241">
    <property type="component" value="Unassembled WGS sequence"/>
</dbReference>
<keyword evidence="1" id="KW-0805">Transcription regulation</keyword>
<dbReference type="RefSeq" id="XP_033423567.1">
    <property type="nucleotide sequence ID" value="XM_033573015.1"/>
</dbReference>
<dbReference type="GO" id="GO:0008270">
    <property type="term" value="F:zinc ion binding"/>
    <property type="evidence" value="ECO:0007669"/>
    <property type="project" value="InterPro"/>
</dbReference>
<evidence type="ECO:0000256" key="3">
    <source>
        <dbReference type="ARBA" id="ARBA00023163"/>
    </source>
</evidence>
<evidence type="ECO:0000313" key="7">
    <source>
        <dbReference type="Proteomes" id="UP000324241"/>
    </source>
</evidence>
<dbReference type="Gene3D" id="4.10.240.10">
    <property type="entry name" value="Zn(2)-C6 fungal-type DNA-binding domain"/>
    <property type="match status" value="1"/>
</dbReference>
<dbReference type="GO" id="GO:0009893">
    <property type="term" value="P:positive regulation of metabolic process"/>
    <property type="evidence" value="ECO:0007669"/>
    <property type="project" value="UniProtKB-ARBA"/>
</dbReference>
<evidence type="ECO:0000313" key="6">
    <source>
        <dbReference type="EMBL" id="KAA8644206.1"/>
    </source>
</evidence>
<dbReference type="GO" id="GO:0000981">
    <property type="term" value="F:DNA-binding transcription factor activity, RNA polymerase II-specific"/>
    <property type="evidence" value="ECO:0007669"/>
    <property type="project" value="InterPro"/>
</dbReference>
<keyword evidence="3" id="KW-0804">Transcription</keyword>
<dbReference type="GO" id="GO:0003677">
    <property type="term" value="F:DNA binding"/>
    <property type="evidence" value="ECO:0007669"/>
    <property type="project" value="UniProtKB-KW"/>
</dbReference>
<name>A0A5M9MEN0_9EURO</name>
<reference evidence="6 7" key="1">
    <citation type="submission" date="2019-08" db="EMBL/GenBank/DDBJ databases">
        <title>The genome sequence of a newly discovered highly antifungal drug resistant Aspergillus species, Aspergillus tanneri NIH 1004.</title>
        <authorList>
            <person name="Mounaud S."/>
            <person name="Singh I."/>
            <person name="Joardar V."/>
            <person name="Pakala S."/>
            <person name="Pakala S."/>
            <person name="Venepally P."/>
            <person name="Chung J.K."/>
            <person name="Losada L."/>
            <person name="Nierman W.C."/>
        </authorList>
    </citation>
    <scope>NUCLEOTIDE SEQUENCE [LARGE SCALE GENOMIC DNA]</scope>
    <source>
        <strain evidence="6 7">NIH1004</strain>
    </source>
</reference>
<sequence length="456" mass="52011">MPCGAGDKRLLGHRCHRCRRDHLKCDGNRPCGRCSRKKVDCNSSEPARSNLQVVYYSHPDSSTIPREVPADQTQHYAQTFFFAMGLSPTLLSAFSAQSIGSLLCDHRLTQEAISVLGGLYACSNPSLLSLPRVAKRELTARWLSLQERIEEGLQKPQEADFDGILASALLLSFAHLLADTSGNSWRSWIYQVHTFAEWHNVVGLKTCRRKSLLRLARILDAFAALCLQEDIDLVLAPRWNELGLRMCQLQSIGQPQPMQGRDQFLDYFVNDLEMWAKIQYWMITWVRHINQLDGRNGRPSTDTPSEYELRGIELSCIASRFQRDVIAIITWYTSWADAGATSSILPLYHCISVDISRMFCDPSWLSLNCHLPAMERQVRHAQATSVLQLVENSVSHLHLEAIIYAPTLYIVGLEMKNKPERDRILQIIYRLKQKGFSVIERFESTLQDSWQGLDLF</sequence>
<gene>
    <name evidence="6" type="ORF">ATNIH1004_008405</name>
</gene>
<dbReference type="AlphaFoldDB" id="A0A5M9MEN0"/>
<dbReference type="EMBL" id="QUQM01000006">
    <property type="protein sequence ID" value="KAA8644206.1"/>
    <property type="molecule type" value="Genomic_DNA"/>
</dbReference>
<dbReference type="CDD" id="cd00067">
    <property type="entry name" value="GAL4"/>
    <property type="match status" value="1"/>
</dbReference>
<dbReference type="Pfam" id="PF00172">
    <property type="entry name" value="Zn_clus"/>
    <property type="match status" value="1"/>
</dbReference>
<dbReference type="InterPro" id="IPR001138">
    <property type="entry name" value="Zn2Cys6_DnaBD"/>
</dbReference>
<keyword evidence="2" id="KW-0238">DNA-binding</keyword>
<evidence type="ECO:0000259" key="5">
    <source>
        <dbReference type="PROSITE" id="PS50048"/>
    </source>
</evidence>
<dbReference type="OrthoDB" id="5059721at2759"/>
<dbReference type="SMART" id="SM00066">
    <property type="entry name" value="GAL4"/>
    <property type="match status" value="1"/>
</dbReference>